<dbReference type="SUPFAM" id="SSF52047">
    <property type="entry name" value="RNI-like"/>
    <property type="match status" value="1"/>
</dbReference>
<comment type="caution">
    <text evidence="2">The sequence shown here is derived from an EMBL/GenBank/DDBJ whole genome shotgun (WGS) entry which is preliminary data.</text>
</comment>
<dbReference type="InterPro" id="IPR032675">
    <property type="entry name" value="LRR_dom_sf"/>
</dbReference>
<organism evidence="2 3">
    <name type="scientific">Effrenium voratum</name>
    <dbReference type="NCBI Taxonomy" id="2562239"/>
    <lineage>
        <taxon>Eukaryota</taxon>
        <taxon>Sar</taxon>
        <taxon>Alveolata</taxon>
        <taxon>Dinophyceae</taxon>
        <taxon>Suessiales</taxon>
        <taxon>Symbiodiniaceae</taxon>
        <taxon>Effrenium</taxon>
    </lineage>
</organism>
<feature type="region of interest" description="Disordered" evidence="1">
    <location>
        <begin position="336"/>
        <end position="448"/>
    </location>
</feature>
<dbReference type="Gene3D" id="3.80.10.10">
    <property type="entry name" value="Ribonuclease Inhibitor"/>
    <property type="match status" value="1"/>
</dbReference>
<name>A0AA36MZ53_9DINO</name>
<proteinExistence type="predicted"/>
<accession>A0AA36MZ53</accession>
<dbReference type="AlphaFoldDB" id="A0AA36MZ53"/>
<feature type="non-terminal residue" evidence="2">
    <location>
        <position position="1"/>
    </location>
</feature>
<sequence>MAQTVRSEYEGCLSVRDGQLMINMSARNLDDTGVVKWCSWVDDCLEDFVKLKRLQRNADGFLVCKEANFATNMLGDRGGFALLRVLFNHQIAVRIIKLFKNHLGRAFASSLMDWLTHTPVPAVELHLSHNYIPREGAVDILKAVAHNPVYPAEHKGGNRQPLWLRLEQNIVEKPDELLKVAEEHLAKIRQRSKRGEMLSLCSVPRSIPPDAPCPLAQVAYLTNQRDLRVRVPTEAQQWKTGQREAIRWRVSISTEEAEKQAKAPVSKSRPVLTRENTVESSEAPDEPQQAPPVRESTPVWNGLPASEQLQAAKKAPPQSVPPRILARGEDLERVPQFLPEGDSDSDSDSDEAPGSGPPLQVGGMPPFNYEAPSKAPPVKMPPPAGYAAALPPVKAPPMKSLAPPEAKAPPAQEQRAQTASAHVPPPPSEKPPPPLDMPPAPPELGWTPESAQFLPFSLLSPAADLPVINRWTDKAQVLPEVPLISPGLLDIDPKAVFCEVTAPPGLGLPQIDPKQDFCDLPPDFDVATLKRLNVPNIDDDSEDDVVAGFHPVLGDSQERHTSNPNEVPDDFLKLATERRCAPETLA</sequence>
<feature type="compositionally biased region" description="Pro residues" evidence="1">
    <location>
        <begin position="423"/>
        <end position="442"/>
    </location>
</feature>
<feature type="compositionally biased region" description="Acidic residues" evidence="1">
    <location>
        <begin position="341"/>
        <end position="351"/>
    </location>
</feature>
<feature type="compositionally biased region" description="Low complexity" evidence="1">
    <location>
        <begin position="402"/>
        <end position="417"/>
    </location>
</feature>
<feature type="region of interest" description="Disordered" evidence="1">
    <location>
        <begin position="255"/>
        <end position="300"/>
    </location>
</feature>
<keyword evidence="3" id="KW-1185">Reference proteome</keyword>
<evidence type="ECO:0000313" key="2">
    <source>
        <dbReference type="EMBL" id="CAJ1385006.1"/>
    </source>
</evidence>
<evidence type="ECO:0000313" key="3">
    <source>
        <dbReference type="Proteomes" id="UP001178507"/>
    </source>
</evidence>
<dbReference type="Proteomes" id="UP001178507">
    <property type="component" value="Unassembled WGS sequence"/>
</dbReference>
<dbReference type="EMBL" id="CAUJNA010001179">
    <property type="protein sequence ID" value="CAJ1385006.1"/>
    <property type="molecule type" value="Genomic_DNA"/>
</dbReference>
<feature type="compositionally biased region" description="Pro residues" evidence="1">
    <location>
        <begin position="374"/>
        <end position="384"/>
    </location>
</feature>
<evidence type="ECO:0000256" key="1">
    <source>
        <dbReference type="SAM" id="MobiDB-lite"/>
    </source>
</evidence>
<protein>
    <submittedName>
        <fullName evidence="2">Uncharacterized protein</fullName>
    </submittedName>
</protein>
<gene>
    <name evidence="2" type="ORF">EVOR1521_LOCUS11705</name>
</gene>
<reference evidence="2" key="1">
    <citation type="submission" date="2023-08" db="EMBL/GenBank/DDBJ databases">
        <authorList>
            <person name="Chen Y."/>
            <person name="Shah S."/>
            <person name="Dougan E. K."/>
            <person name="Thang M."/>
            <person name="Chan C."/>
        </authorList>
    </citation>
    <scope>NUCLEOTIDE SEQUENCE</scope>
</reference>